<dbReference type="GO" id="GO:0000271">
    <property type="term" value="P:polysaccharide biosynthetic process"/>
    <property type="evidence" value="ECO:0007669"/>
    <property type="project" value="TreeGrafter"/>
</dbReference>
<feature type="domain" description="Acyltransferase 3" evidence="2">
    <location>
        <begin position="7"/>
        <end position="312"/>
    </location>
</feature>
<dbReference type="InterPro" id="IPR002656">
    <property type="entry name" value="Acyl_transf_3_dom"/>
</dbReference>
<dbReference type="AlphaFoldDB" id="A0A8T0CC59"/>
<feature type="transmembrane region" description="Helical" evidence="1">
    <location>
        <begin position="133"/>
        <end position="154"/>
    </location>
</feature>
<sequence>MIKKENNLEIIRLLLAVQVMIVHVFHHIDNTYFHFLEMVPGVPAFFFLSGFLIYASYEKSSSLYSYMKNRFLRLFPALFFVTVASSILIYFFRVNNGLYDNDFIPLWTIAQFTLGQAYNPHQLRDFGVGVFNGSLWTITVEILFYIAVPIIAFLSKKVKGTLYILGVLSFLIYAFGPDYLGFQFAMGKSLYDFLSITPIVWGWMFILGIITYKKFYLIEKYIKYFWLSIVPIVAFAFAGGEGVLFENQGNRLGVIYFIFYVAFIVYLAFSIKPIPLKIDLSYSLYIWHMPIVNFLLVMNLSNVYYAMAVTLVISVFSWFYIEKPSLKLKRSGLLRSINNQGSV</sequence>
<dbReference type="GO" id="GO:0016747">
    <property type="term" value="F:acyltransferase activity, transferring groups other than amino-acyl groups"/>
    <property type="evidence" value="ECO:0007669"/>
    <property type="project" value="InterPro"/>
</dbReference>
<feature type="transmembrane region" description="Helical" evidence="1">
    <location>
        <begin position="224"/>
        <end position="245"/>
    </location>
</feature>
<feature type="transmembrane region" description="Helical" evidence="1">
    <location>
        <begin position="303"/>
        <end position="321"/>
    </location>
</feature>
<dbReference type="PANTHER" id="PTHR23028">
    <property type="entry name" value="ACETYLTRANSFERASE"/>
    <property type="match status" value="1"/>
</dbReference>
<feature type="transmembrane region" description="Helical" evidence="1">
    <location>
        <begin position="280"/>
        <end position="297"/>
    </location>
</feature>
<dbReference type="Proteomes" id="UP000016480">
    <property type="component" value="Unassembled WGS sequence"/>
</dbReference>
<dbReference type="EMBL" id="AHCD03000026">
    <property type="protein sequence ID" value="KAF7788283.1"/>
    <property type="molecule type" value="Genomic_DNA"/>
</dbReference>
<keyword evidence="1" id="KW-1133">Transmembrane helix</keyword>
<gene>
    <name evidence="3" type="ORF">PRUB_a2907</name>
</gene>
<organism evidence="3 4">
    <name type="scientific">Pseudoalteromonas rubra</name>
    <dbReference type="NCBI Taxonomy" id="43658"/>
    <lineage>
        <taxon>Bacteria</taxon>
        <taxon>Pseudomonadati</taxon>
        <taxon>Pseudomonadota</taxon>
        <taxon>Gammaproteobacteria</taxon>
        <taxon>Alteromonadales</taxon>
        <taxon>Pseudoalteromonadaceae</taxon>
        <taxon>Pseudoalteromonas</taxon>
    </lineage>
</organism>
<feature type="transmembrane region" description="Helical" evidence="1">
    <location>
        <begin position="251"/>
        <end position="268"/>
    </location>
</feature>
<dbReference type="GeneID" id="61356327"/>
<dbReference type="PANTHER" id="PTHR23028:SF53">
    <property type="entry name" value="ACYL_TRANSF_3 DOMAIN-CONTAINING PROTEIN"/>
    <property type="match status" value="1"/>
</dbReference>
<accession>A0A8T0CC59</accession>
<dbReference type="GO" id="GO:0016020">
    <property type="term" value="C:membrane"/>
    <property type="evidence" value="ECO:0007669"/>
    <property type="project" value="TreeGrafter"/>
</dbReference>
<feature type="transmembrane region" description="Helical" evidence="1">
    <location>
        <begin position="7"/>
        <end position="26"/>
    </location>
</feature>
<feature type="transmembrane region" description="Helical" evidence="1">
    <location>
        <begin position="193"/>
        <end position="212"/>
    </location>
</feature>
<evidence type="ECO:0000256" key="1">
    <source>
        <dbReference type="SAM" id="Phobius"/>
    </source>
</evidence>
<keyword evidence="1" id="KW-0472">Membrane</keyword>
<comment type="caution">
    <text evidence="3">The sequence shown here is derived from an EMBL/GenBank/DDBJ whole genome shotgun (WGS) entry which is preliminary data.</text>
</comment>
<proteinExistence type="predicted"/>
<evidence type="ECO:0000259" key="2">
    <source>
        <dbReference type="Pfam" id="PF01757"/>
    </source>
</evidence>
<feature type="transmembrane region" description="Helical" evidence="1">
    <location>
        <begin position="32"/>
        <end position="54"/>
    </location>
</feature>
<feature type="transmembrane region" description="Helical" evidence="1">
    <location>
        <begin position="161"/>
        <end position="181"/>
    </location>
</feature>
<feature type="transmembrane region" description="Helical" evidence="1">
    <location>
        <begin position="74"/>
        <end position="92"/>
    </location>
</feature>
<reference evidence="3 4" key="1">
    <citation type="journal article" date="2012" name="J. Bacteriol.">
        <title>Genome sequence of the cycloprodigiosin-producing bacterial strain Pseudoalteromonas rubra ATCC 29570(T).</title>
        <authorList>
            <person name="Xie B.B."/>
            <person name="Shu Y.L."/>
            <person name="Qin Q.L."/>
            <person name="Rong J.C."/>
            <person name="Zhang X.Y."/>
            <person name="Chen X.L."/>
            <person name="Zhou B.C."/>
            <person name="Zhang Y.Z."/>
        </authorList>
    </citation>
    <scope>NUCLEOTIDE SEQUENCE [LARGE SCALE GENOMIC DNA]</scope>
    <source>
        <strain evidence="3 4">DSM 6842</strain>
    </source>
</reference>
<evidence type="ECO:0000313" key="3">
    <source>
        <dbReference type="EMBL" id="KAF7788283.1"/>
    </source>
</evidence>
<keyword evidence="1" id="KW-0812">Transmembrane</keyword>
<name>A0A8T0CC59_9GAMM</name>
<dbReference type="InterPro" id="IPR050879">
    <property type="entry name" value="Acyltransferase_3"/>
</dbReference>
<protein>
    <recommendedName>
        <fullName evidence="2">Acyltransferase 3 domain-containing protein</fullName>
    </recommendedName>
</protein>
<dbReference type="Pfam" id="PF01757">
    <property type="entry name" value="Acyl_transf_3"/>
    <property type="match status" value="1"/>
</dbReference>
<dbReference type="RefSeq" id="WP_010383583.1">
    <property type="nucleotide sequence ID" value="NZ_AHCD03000026.1"/>
</dbReference>
<evidence type="ECO:0000313" key="4">
    <source>
        <dbReference type="Proteomes" id="UP000016480"/>
    </source>
</evidence>